<keyword evidence="12" id="KW-0963">Cytoplasm</keyword>
<dbReference type="SUPFAM" id="SSF55326">
    <property type="entry name" value="PurM N-terminal domain-like"/>
    <property type="match status" value="1"/>
</dbReference>
<dbReference type="EMBL" id="JBHTOC010000005">
    <property type="protein sequence ID" value="MFD1429418.1"/>
    <property type="molecule type" value="Genomic_DNA"/>
</dbReference>
<gene>
    <name evidence="12 15" type="primary">purM</name>
    <name evidence="15" type="ORF">ACFQ4P_04030</name>
</gene>
<dbReference type="CDD" id="cd02196">
    <property type="entry name" value="PurM"/>
    <property type="match status" value="1"/>
</dbReference>
<evidence type="ECO:0000256" key="2">
    <source>
        <dbReference type="ARBA" id="ARBA00010280"/>
    </source>
</evidence>
<evidence type="ECO:0000256" key="11">
    <source>
        <dbReference type="ARBA" id="ARBA00049057"/>
    </source>
</evidence>
<proteinExistence type="inferred from homology"/>
<comment type="subcellular location">
    <subcellularLocation>
        <location evidence="12">Cytoplasm</location>
    </subcellularLocation>
</comment>
<evidence type="ECO:0000256" key="6">
    <source>
        <dbReference type="ARBA" id="ARBA00022741"/>
    </source>
</evidence>
<keyword evidence="6 12" id="KW-0547">Nucleotide-binding</keyword>
<dbReference type="Pfam" id="PF00586">
    <property type="entry name" value="AIRS"/>
    <property type="match status" value="1"/>
</dbReference>
<reference evidence="16" key="1">
    <citation type="journal article" date="2019" name="Int. J. Syst. Evol. Microbiol.">
        <title>The Global Catalogue of Microorganisms (GCM) 10K type strain sequencing project: providing services to taxonomists for standard genome sequencing and annotation.</title>
        <authorList>
            <consortium name="The Broad Institute Genomics Platform"/>
            <consortium name="The Broad Institute Genome Sequencing Center for Infectious Disease"/>
            <person name="Wu L."/>
            <person name="Ma J."/>
        </authorList>
    </citation>
    <scope>NUCLEOTIDE SEQUENCE [LARGE SCALE GENOMIC DNA]</scope>
    <source>
        <strain evidence="16">CCM 8980</strain>
    </source>
</reference>
<sequence length="333" mass="35131">MTHDYKSAGVDIAAGDEVVSRIAPLAKATQNDQVLAGLGGFSAAYRLPHAKKPVLMAATDGVGTKLLLALQCDQHDTIGVDLVAMVANDLLADGATPLFFLDYLATDKLLPAQVETVVRGIAYGCSLAGMALIGGETAEMPGMYPQGHYDLAGFAVGLAEADAILPQGVAPGDVLIGLPSSGAHSNGYSLIRALLAETDLDARPLSDGIELKNALLRPTTIYVKEVQPLIAHGLIHGIAHITGGGFTENVPRMLPKDCAAVLTDWAWPELFQRIQAAGDLSLAEMRRTFNLGYGMVLAVAPENAARIQAALPHSRLLGTVQRRTQDAVEWRQA</sequence>
<name>A0ABW4CFW0_9LACO</name>
<evidence type="ECO:0000256" key="5">
    <source>
        <dbReference type="ARBA" id="ARBA00022598"/>
    </source>
</evidence>
<comment type="caution">
    <text evidence="15">The sequence shown here is derived from an EMBL/GenBank/DDBJ whole genome shotgun (WGS) entry which is preliminary data.</text>
</comment>
<evidence type="ECO:0000256" key="12">
    <source>
        <dbReference type="HAMAP-Rule" id="MF_00741"/>
    </source>
</evidence>
<evidence type="ECO:0000313" key="15">
    <source>
        <dbReference type="EMBL" id="MFD1429418.1"/>
    </source>
</evidence>
<dbReference type="PANTHER" id="PTHR10520:SF12">
    <property type="entry name" value="TRIFUNCTIONAL PURINE BIOSYNTHETIC PROTEIN ADENOSINE-3"/>
    <property type="match status" value="1"/>
</dbReference>
<dbReference type="InterPro" id="IPR036921">
    <property type="entry name" value="PurM-like_N_sf"/>
</dbReference>
<dbReference type="SUPFAM" id="SSF56042">
    <property type="entry name" value="PurM C-terminal domain-like"/>
    <property type="match status" value="1"/>
</dbReference>
<evidence type="ECO:0000256" key="9">
    <source>
        <dbReference type="ARBA" id="ARBA00032931"/>
    </source>
</evidence>
<evidence type="ECO:0000256" key="4">
    <source>
        <dbReference type="ARBA" id="ARBA00020367"/>
    </source>
</evidence>
<accession>A0ABW4CFW0</accession>
<evidence type="ECO:0000256" key="3">
    <source>
        <dbReference type="ARBA" id="ARBA00013047"/>
    </source>
</evidence>
<evidence type="ECO:0000259" key="14">
    <source>
        <dbReference type="Pfam" id="PF02769"/>
    </source>
</evidence>
<dbReference type="GO" id="GO:0004641">
    <property type="term" value="F:phosphoribosylformylglycinamidine cyclo-ligase activity"/>
    <property type="evidence" value="ECO:0007669"/>
    <property type="project" value="UniProtKB-EC"/>
</dbReference>
<evidence type="ECO:0000256" key="10">
    <source>
        <dbReference type="ARBA" id="ARBA00033093"/>
    </source>
</evidence>
<dbReference type="RefSeq" id="WP_203626885.1">
    <property type="nucleotide sequence ID" value="NZ_BOLQ01000009.1"/>
</dbReference>
<dbReference type="InterPro" id="IPR004733">
    <property type="entry name" value="PurM_cligase"/>
</dbReference>
<evidence type="ECO:0000259" key="13">
    <source>
        <dbReference type="Pfam" id="PF00586"/>
    </source>
</evidence>
<evidence type="ECO:0000256" key="7">
    <source>
        <dbReference type="ARBA" id="ARBA00022840"/>
    </source>
</evidence>
<comment type="pathway">
    <text evidence="1 12">Purine metabolism; IMP biosynthesis via de novo pathway; 5-amino-1-(5-phospho-D-ribosyl)imidazole from N(2)-formyl-N(1)-(5-phospho-D-ribosyl)glycinamide: step 2/2.</text>
</comment>
<keyword evidence="16" id="KW-1185">Reference proteome</keyword>
<dbReference type="InterPro" id="IPR036676">
    <property type="entry name" value="PurM-like_C_sf"/>
</dbReference>
<comment type="catalytic activity">
    <reaction evidence="11 12">
        <text>2-formamido-N(1)-(5-O-phospho-beta-D-ribosyl)acetamidine + ATP = 5-amino-1-(5-phospho-beta-D-ribosyl)imidazole + ADP + phosphate + H(+)</text>
        <dbReference type="Rhea" id="RHEA:23032"/>
        <dbReference type="ChEBI" id="CHEBI:15378"/>
        <dbReference type="ChEBI" id="CHEBI:30616"/>
        <dbReference type="ChEBI" id="CHEBI:43474"/>
        <dbReference type="ChEBI" id="CHEBI:137981"/>
        <dbReference type="ChEBI" id="CHEBI:147287"/>
        <dbReference type="ChEBI" id="CHEBI:456216"/>
        <dbReference type="EC" id="6.3.3.1"/>
    </reaction>
</comment>
<dbReference type="Proteomes" id="UP001597196">
    <property type="component" value="Unassembled WGS sequence"/>
</dbReference>
<dbReference type="Gene3D" id="3.90.650.10">
    <property type="entry name" value="PurM-like C-terminal domain"/>
    <property type="match status" value="1"/>
</dbReference>
<feature type="domain" description="PurM-like C-terminal" evidence="14">
    <location>
        <begin position="171"/>
        <end position="328"/>
    </location>
</feature>
<dbReference type="HAMAP" id="MF_00741">
    <property type="entry name" value="AIRS"/>
    <property type="match status" value="1"/>
</dbReference>
<protein>
    <recommendedName>
        <fullName evidence="4 12">Phosphoribosylformylglycinamidine cyclo-ligase</fullName>
        <ecNumber evidence="3 12">6.3.3.1</ecNumber>
    </recommendedName>
    <alternativeName>
        <fullName evidence="9 12">AIR synthase</fullName>
    </alternativeName>
    <alternativeName>
        <fullName evidence="10 12">AIRS</fullName>
    </alternativeName>
    <alternativeName>
        <fullName evidence="8 12">Phosphoribosyl-aminoimidazole synthetase</fullName>
    </alternativeName>
</protein>
<dbReference type="InterPro" id="IPR010918">
    <property type="entry name" value="PurM-like_C_dom"/>
</dbReference>
<dbReference type="Gene3D" id="3.30.1330.10">
    <property type="entry name" value="PurM-like, N-terminal domain"/>
    <property type="match status" value="1"/>
</dbReference>
<dbReference type="EC" id="6.3.3.1" evidence="3 12"/>
<comment type="similarity">
    <text evidence="2 12">Belongs to the AIR synthase family.</text>
</comment>
<evidence type="ECO:0000256" key="8">
    <source>
        <dbReference type="ARBA" id="ARBA00031908"/>
    </source>
</evidence>
<keyword evidence="5 12" id="KW-0436">Ligase</keyword>
<dbReference type="Pfam" id="PF02769">
    <property type="entry name" value="AIRS_C"/>
    <property type="match status" value="1"/>
</dbReference>
<evidence type="ECO:0000256" key="1">
    <source>
        <dbReference type="ARBA" id="ARBA00004686"/>
    </source>
</evidence>
<keyword evidence="7 12" id="KW-0067">ATP-binding</keyword>
<dbReference type="InterPro" id="IPR016188">
    <property type="entry name" value="PurM-like_N"/>
</dbReference>
<dbReference type="PANTHER" id="PTHR10520">
    <property type="entry name" value="TRIFUNCTIONAL PURINE BIOSYNTHETIC PROTEIN ADENOSINE-3-RELATED"/>
    <property type="match status" value="1"/>
</dbReference>
<organism evidence="15 16">
    <name type="scientific">Lacticaseibacillus mingshuiensis</name>
    <dbReference type="NCBI Taxonomy" id="2799574"/>
    <lineage>
        <taxon>Bacteria</taxon>
        <taxon>Bacillati</taxon>
        <taxon>Bacillota</taxon>
        <taxon>Bacilli</taxon>
        <taxon>Lactobacillales</taxon>
        <taxon>Lactobacillaceae</taxon>
        <taxon>Lacticaseibacillus</taxon>
    </lineage>
</organism>
<keyword evidence="12" id="KW-0658">Purine biosynthesis</keyword>
<feature type="domain" description="PurM-like N-terminal" evidence="13">
    <location>
        <begin position="51"/>
        <end position="158"/>
    </location>
</feature>
<dbReference type="NCBIfam" id="TIGR00878">
    <property type="entry name" value="purM"/>
    <property type="match status" value="1"/>
</dbReference>
<evidence type="ECO:0000313" key="16">
    <source>
        <dbReference type="Proteomes" id="UP001597196"/>
    </source>
</evidence>